<gene>
    <name evidence="2" type="ORF">MAY91_13995</name>
</gene>
<dbReference type="EMBL" id="CP092014">
    <property type="protein sequence ID" value="WFN95936.1"/>
    <property type="molecule type" value="Genomic_DNA"/>
</dbReference>
<dbReference type="Proteomes" id="UP001222680">
    <property type="component" value="Chromosome"/>
</dbReference>
<proteinExistence type="predicted"/>
<name>A0ABY8GES5_EDWIC</name>
<evidence type="ECO:0000256" key="1">
    <source>
        <dbReference type="SAM" id="MobiDB-lite"/>
    </source>
</evidence>
<feature type="region of interest" description="Disordered" evidence="1">
    <location>
        <begin position="24"/>
        <end position="55"/>
    </location>
</feature>
<reference evidence="2 3" key="1">
    <citation type="submission" date="2022-02" db="EMBL/GenBank/DDBJ databases">
        <title>Phenotypic, genotypic and serological characterization of Edwardsiella ictaluri from catfish and ornamental fish species.</title>
        <authorList>
            <person name="Rose D."/>
            <person name="Tekedar H.C."/>
            <person name="Waldbieser G.C."/>
            <person name="Aarattuthodi S."/>
            <person name="Griffin M.J."/>
        </authorList>
    </citation>
    <scope>NUCLEOTIDE SEQUENCE [LARGE SCALE GENOMIC DNA]</scope>
    <source>
        <strain evidence="2 3">13 TAL-140 K3</strain>
    </source>
</reference>
<evidence type="ECO:0000313" key="3">
    <source>
        <dbReference type="Proteomes" id="UP001222680"/>
    </source>
</evidence>
<sequence length="145" mass="15128">MHIGADPLRVQRLHFGVQIFGGTGDTVGAEHPDDGGGRGADQSRQGDRGGPAGKAALAAAADQMHMLVDEAGGQDLTATVDNLAQPGQRADLQVLPDGDDLRTTQQYVPAPQGLWLIDVGIFKQGKHGLLSCVRHDDSATRRGSG</sequence>
<protein>
    <submittedName>
        <fullName evidence="2">Uncharacterized protein</fullName>
    </submittedName>
</protein>
<organism evidence="2 3">
    <name type="scientific">Edwardsiella ictaluri</name>
    <dbReference type="NCBI Taxonomy" id="67780"/>
    <lineage>
        <taxon>Bacteria</taxon>
        <taxon>Pseudomonadati</taxon>
        <taxon>Pseudomonadota</taxon>
        <taxon>Gammaproteobacteria</taxon>
        <taxon>Enterobacterales</taxon>
        <taxon>Hafniaceae</taxon>
        <taxon>Edwardsiella</taxon>
    </lineage>
</organism>
<keyword evidence="3" id="KW-1185">Reference proteome</keyword>
<evidence type="ECO:0000313" key="2">
    <source>
        <dbReference type="EMBL" id="WFN95936.1"/>
    </source>
</evidence>
<accession>A0ABY8GES5</accession>